<reference evidence="1 2" key="1">
    <citation type="submission" date="2021-03" db="EMBL/GenBank/DDBJ databases">
        <title>Sequencing the genomes of 1000 actinobacteria strains.</title>
        <authorList>
            <person name="Klenk H.-P."/>
        </authorList>
    </citation>
    <scope>NUCLEOTIDE SEQUENCE [LARGE SCALE GENOMIC DNA]</scope>
    <source>
        <strain evidence="1 2">DSM 45516</strain>
    </source>
</reference>
<sequence>MQDSVTVRMAGPATEIWQGPPLRLYWLIAGRARDRTNRQGMRETLERIKAVVE</sequence>
<dbReference type="Proteomes" id="UP001519325">
    <property type="component" value="Unassembled WGS sequence"/>
</dbReference>
<proteinExistence type="predicted"/>
<accession>A0ABS4QLF1</accession>
<organism evidence="1 2">
    <name type="scientific">Nocardia goodfellowii</name>
    <dbReference type="NCBI Taxonomy" id="882446"/>
    <lineage>
        <taxon>Bacteria</taxon>
        <taxon>Bacillati</taxon>
        <taxon>Actinomycetota</taxon>
        <taxon>Actinomycetes</taxon>
        <taxon>Mycobacteriales</taxon>
        <taxon>Nocardiaceae</taxon>
        <taxon>Nocardia</taxon>
    </lineage>
</organism>
<dbReference type="RefSeq" id="WP_245366134.1">
    <property type="nucleotide sequence ID" value="NZ_JAGGMR010000001.1"/>
</dbReference>
<comment type="caution">
    <text evidence="1">The sequence shown here is derived from an EMBL/GenBank/DDBJ whole genome shotgun (WGS) entry which is preliminary data.</text>
</comment>
<gene>
    <name evidence="1" type="ORF">BJ987_005289</name>
</gene>
<protein>
    <submittedName>
        <fullName evidence="1">Uncharacterized protein</fullName>
    </submittedName>
</protein>
<keyword evidence="2" id="KW-1185">Reference proteome</keyword>
<evidence type="ECO:0000313" key="2">
    <source>
        <dbReference type="Proteomes" id="UP001519325"/>
    </source>
</evidence>
<dbReference type="EMBL" id="JAGGMR010000001">
    <property type="protein sequence ID" value="MBP2192388.1"/>
    <property type="molecule type" value="Genomic_DNA"/>
</dbReference>
<evidence type="ECO:0000313" key="1">
    <source>
        <dbReference type="EMBL" id="MBP2192388.1"/>
    </source>
</evidence>
<name>A0ABS4QLF1_9NOCA</name>